<reference evidence="1 2" key="1">
    <citation type="journal article" date="2016" name="Int. J. Syst. Evol. Microbiol.">
        <title>Paraphotobacterium marinum gen. nov., sp. nov., a member of the family Vibrionaceae, isolated from surface seawater.</title>
        <authorList>
            <person name="Huang Z."/>
            <person name="Dong C."/>
            <person name="Shao Z."/>
        </authorList>
    </citation>
    <scope>NUCLEOTIDE SEQUENCE [LARGE SCALE GENOMIC DNA]</scope>
    <source>
        <strain evidence="1 2">NSCS20N07D</strain>
    </source>
</reference>
<organism evidence="1 2">
    <name type="scientific">Paraphotobacterium marinum</name>
    <dbReference type="NCBI Taxonomy" id="1755811"/>
    <lineage>
        <taxon>Bacteria</taxon>
        <taxon>Pseudomonadati</taxon>
        <taxon>Pseudomonadota</taxon>
        <taxon>Gammaproteobacteria</taxon>
        <taxon>Vibrionales</taxon>
        <taxon>Vibrionaceae</taxon>
        <taxon>Paraphotobacterium</taxon>
    </lineage>
</organism>
<dbReference type="EMBL" id="CP022356">
    <property type="protein sequence ID" value="ASK79601.1"/>
    <property type="molecule type" value="Genomic_DNA"/>
</dbReference>
<accession>A0A220VH13</accession>
<proteinExistence type="predicted"/>
<keyword evidence="2" id="KW-1185">Reference proteome</keyword>
<evidence type="ECO:0000313" key="1">
    <source>
        <dbReference type="EMBL" id="ASK79601.1"/>
    </source>
</evidence>
<gene>
    <name evidence="1" type="ORF">CF386_11140</name>
</gene>
<name>A0A220VH13_9GAMM</name>
<protein>
    <submittedName>
        <fullName evidence="1">Uncharacterized protein</fullName>
    </submittedName>
</protein>
<dbReference type="KEGG" id="pmai:CF386_11140"/>
<evidence type="ECO:0000313" key="2">
    <source>
        <dbReference type="Proteomes" id="UP000242175"/>
    </source>
</evidence>
<sequence length="77" mass="9361">MEISEIAWSLFIKNYKIPENLDKISPEYLKSLEKKFETMYFLGFYLKNFEKDLLNSDEIEKVEKLAKDFFIENKIIR</sequence>
<dbReference type="RefSeq" id="WP_089074509.1">
    <property type="nucleotide sequence ID" value="NZ_CBCSAM010000008.1"/>
</dbReference>
<dbReference type="AlphaFoldDB" id="A0A220VH13"/>
<dbReference type="Proteomes" id="UP000242175">
    <property type="component" value="Chromosome small"/>
</dbReference>